<gene>
    <name evidence="3" type="ORF">PCOR1329_LOCUS8786</name>
</gene>
<dbReference type="SUPFAM" id="SSF51197">
    <property type="entry name" value="Clavaminate synthase-like"/>
    <property type="match status" value="1"/>
</dbReference>
<organism evidence="3 4">
    <name type="scientific">Prorocentrum cordatum</name>
    <dbReference type="NCBI Taxonomy" id="2364126"/>
    <lineage>
        <taxon>Eukaryota</taxon>
        <taxon>Sar</taxon>
        <taxon>Alveolata</taxon>
        <taxon>Dinophyceae</taxon>
        <taxon>Prorocentrales</taxon>
        <taxon>Prorocentraceae</taxon>
        <taxon>Prorocentrum</taxon>
    </lineage>
</organism>
<dbReference type="Proteomes" id="UP001189429">
    <property type="component" value="Unassembled WGS sequence"/>
</dbReference>
<dbReference type="InterPro" id="IPR037151">
    <property type="entry name" value="AlkB-like_sf"/>
</dbReference>
<dbReference type="PANTHER" id="PTHR31212:SF4">
    <property type="entry name" value="ALPHA-KETOGLUTARATE-DEPENDENT DIOXYGENASE ALKB HOMOLOG 3"/>
    <property type="match status" value="1"/>
</dbReference>
<keyword evidence="4" id="KW-1185">Reference proteome</keyword>
<evidence type="ECO:0000313" key="4">
    <source>
        <dbReference type="Proteomes" id="UP001189429"/>
    </source>
</evidence>
<reference evidence="3" key="1">
    <citation type="submission" date="2023-10" db="EMBL/GenBank/DDBJ databases">
        <authorList>
            <person name="Chen Y."/>
            <person name="Shah S."/>
            <person name="Dougan E. K."/>
            <person name="Thang M."/>
            <person name="Chan C."/>
        </authorList>
    </citation>
    <scope>NUCLEOTIDE SEQUENCE [LARGE SCALE GENOMIC DNA]</scope>
</reference>
<evidence type="ECO:0000313" key="3">
    <source>
        <dbReference type="EMBL" id="CAK0800721.1"/>
    </source>
</evidence>
<feature type="compositionally biased region" description="Polar residues" evidence="1">
    <location>
        <begin position="231"/>
        <end position="240"/>
    </location>
</feature>
<sequence length="240" mass="25951">MLGPPRAAWASWEVPWGPWGPPCETLGAPWAGGASGDTRLMGVVMPLCHLVSREEWPNSCNLNLYENGGHSVSWHADNERLFAGKFQDCPIISLSLGHERRFELKALAPDEDGQKAFSKLLLRDGDLCTMEGLFQKYYEHRVPREDKEVGPRINITWRWVVEHLDGCVLRGSEGRIMPYGGGKGSPMGVKAAKGKGFGKGKGKGPGGKGTGKAQHGPGPGRAPHGKGGKQSYINVSARLS</sequence>
<dbReference type="PROSITE" id="PS51471">
    <property type="entry name" value="FE2OG_OXY"/>
    <property type="match status" value="1"/>
</dbReference>
<dbReference type="Pfam" id="PF13532">
    <property type="entry name" value="2OG-FeII_Oxy_2"/>
    <property type="match status" value="1"/>
</dbReference>
<evidence type="ECO:0000259" key="2">
    <source>
        <dbReference type="PROSITE" id="PS51471"/>
    </source>
</evidence>
<comment type="caution">
    <text evidence="3">The sequence shown here is derived from an EMBL/GenBank/DDBJ whole genome shotgun (WGS) entry which is preliminary data.</text>
</comment>
<dbReference type="InterPro" id="IPR005123">
    <property type="entry name" value="Oxoglu/Fe-dep_dioxygenase_dom"/>
</dbReference>
<accession>A0ABN9Q4S6</accession>
<proteinExistence type="predicted"/>
<protein>
    <recommendedName>
        <fullName evidence="2">Fe2OG dioxygenase domain-containing protein</fullName>
    </recommendedName>
</protein>
<feature type="region of interest" description="Disordered" evidence="1">
    <location>
        <begin position="192"/>
        <end position="240"/>
    </location>
</feature>
<dbReference type="EMBL" id="CAUYUJ010002425">
    <property type="protein sequence ID" value="CAK0800721.1"/>
    <property type="molecule type" value="Genomic_DNA"/>
</dbReference>
<dbReference type="InterPro" id="IPR032854">
    <property type="entry name" value="ALKBH3"/>
</dbReference>
<name>A0ABN9Q4S6_9DINO</name>
<dbReference type="Gene3D" id="2.60.120.590">
    <property type="entry name" value="Alpha-ketoglutarate-dependent dioxygenase AlkB-like"/>
    <property type="match status" value="1"/>
</dbReference>
<evidence type="ECO:0000256" key="1">
    <source>
        <dbReference type="SAM" id="MobiDB-lite"/>
    </source>
</evidence>
<feature type="domain" description="Fe2OG dioxygenase" evidence="2">
    <location>
        <begin position="56"/>
        <end position="161"/>
    </location>
</feature>
<feature type="compositionally biased region" description="Basic residues" evidence="1">
    <location>
        <begin position="192"/>
        <end position="202"/>
    </location>
</feature>
<dbReference type="PANTHER" id="PTHR31212">
    <property type="entry name" value="ALPHA-KETOGLUTARATE-DEPENDENT DIOXYGENASE ALKB HOMOLOG 3"/>
    <property type="match status" value="1"/>
</dbReference>
<dbReference type="InterPro" id="IPR027450">
    <property type="entry name" value="AlkB-like"/>
</dbReference>